<proteinExistence type="predicted"/>
<feature type="region of interest" description="Disordered" evidence="1">
    <location>
        <begin position="654"/>
        <end position="678"/>
    </location>
</feature>
<dbReference type="EMBL" id="CAJMWV010002879">
    <property type="protein sequence ID" value="CAE6472000.1"/>
    <property type="molecule type" value="Genomic_DNA"/>
</dbReference>
<dbReference type="InterPro" id="IPR036047">
    <property type="entry name" value="F-box-like_dom_sf"/>
</dbReference>
<evidence type="ECO:0000313" key="4">
    <source>
        <dbReference type="Proteomes" id="UP000663831"/>
    </source>
</evidence>
<reference evidence="3" key="1">
    <citation type="submission" date="2021-01" db="EMBL/GenBank/DDBJ databases">
        <authorList>
            <person name="Kaushik A."/>
        </authorList>
    </citation>
    <scope>NUCLEOTIDE SEQUENCE</scope>
    <source>
        <strain evidence="3">AG3-1AP</strain>
    </source>
</reference>
<dbReference type="Pfam" id="PF12937">
    <property type="entry name" value="F-box-like"/>
    <property type="match status" value="1"/>
</dbReference>
<dbReference type="InterPro" id="IPR001810">
    <property type="entry name" value="F-box_dom"/>
</dbReference>
<dbReference type="Proteomes" id="UP000663831">
    <property type="component" value="Unassembled WGS sequence"/>
</dbReference>
<dbReference type="SUPFAM" id="SSF81383">
    <property type="entry name" value="F-box domain"/>
    <property type="match status" value="1"/>
</dbReference>
<dbReference type="PROSITE" id="PS50181">
    <property type="entry name" value="FBOX"/>
    <property type="match status" value="1"/>
</dbReference>
<gene>
    <name evidence="3" type="ORF">RDB_LOCUS87716</name>
</gene>
<accession>A0A8H3C3M1</accession>
<evidence type="ECO:0000259" key="2">
    <source>
        <dbReference type="PROSITE" id="PS50181"/>
    </source>
</evidence>
<feature type="domain" description="F-box" evidence="2">
    <location>
        <begin position="21"/>
        <end position="70"/>
    </location>
</feature>
<evidence type="ECO:0000256" key="1">
    <source>
        <dbReference type="SAM" id="MobiDB-lite"/>
    </source>
</evidence>
<comment type="caution">
    <text evidence="3">The sequence shown here is derived from an EMBL/GenBank/DDBJ whole genome shotgun (WGS) entry which is preliminary data.</text>
</comment>
<name>A0A8H3C3M1_9AGAM</name>
<protein>
    <recommendedName>
        <fullName evidence="2">F-box domain-containing protein</fullName>
    </recommendedName>
</protein>
<dbReference type="CDD" id="cd09917">
    <property type="entry name" value="F-box_SF"/>
    <property type="match status" value="1"/>
</dbReference>
<evidence type="ECO:0000313" key="3">
    <source>
        <dbReference type="EMBL" id="CAE6472000.1"/>
    </source>
</evidence>
<dbReference type="AlphaFoldDB" id="A0A8H3C3M1"/>
<sequence length="692" mass="80687">MPPRKSRRARKQPVKRKQVTISGFMNLPTEILNEIASYLSPLDLLHLARSSKFLRRLLMTKSVRNLWLGAIESVEGLPPCPSIMSEPRYVALIFTDVCSSCGASWCTQMEEHLLVRLCERCREEQLMKPHELPSSVHELVHSSTRVPELIHLPKGAIPMCSGVVVREEAMAIWGEYNKLFKDNGEEEVELEAWIKQREQIVDERREFAEELNEFWCALRDRHNKEREELITSRRNQIEERLLALGWEEDDFDMNPSGGERSRKWHEMVTRPEQPKPLTEQTWKVLYPTLRLLLEVNRQERLELVGPLLEAQRMKCLYRFLKVILCREPPLLKVKPRQPNSPVPQWFGQELVQYDVFPFLHDASVSPFPKSLGEGLSVMEFQQTLEEHRSDVDRCISEWRDKTRAHLADMIREGNLEYSELLQPPKNMDRDAYARLSDNQKLLLRADSLFYVDHGYGPGIPQRPRIYDDALSLVSESLYLWPKHVWDLRFHKLKAPPLDTLYAHTTAQQMAWHLLKDLNKPNVSFVEVNQRRYSCERCHDKEPKKWTEILKHYLDAKHNFTKIKNQASKLLQNGIIYMDVHIPGGKPMIRPCRPKVPVEVKAQKCRLCRGELISQDVVSSEPNIHQHLLEVHGVAEPKLDVHYFAPNTRKPYDYGEGCTKDDEELEADNEPGGGENSGWKFELELELELELDM</sequence>
<organism evidence="3 4">
    <name type="scientific">Rhizoctonia solani</name>
    <dbReference type="NCBI Taxonomy" id="456999"/>
    <lineage>
        <taxon>Eukaryota</taxon>
        <taxon>Fungi</taxon>
        <taxon>Dikarya</taxon>
        <taxon>Basidiomycota</taxon>
        <taxon>Agaricomycotina</taxon>
        <taxon>Agaricomycetes</taxon>
        <taxon>Cantharellales</taxon>
        <taxon>Ceratobasidiaceae</taxon>
        <taxon>Rhizoctonia</taxon>
    </lineage>
</organism>